<gene>
    <name evidence="1" type="ORF">CEXT_42891</name>
</gene>
<dbReference type="Proteomes" id="UP001054945">
    <property type="component" value="Unassembled WGS sequence"/>
</dbReference>
<name>A0AAV4TVV3_CAEEX</name>
<dbReference type="AlphaFoldDB" id="A0AAV4TVV3"/>
<accession>A0AAV4TVV3</accession>
<evidence type="ECO:0000313" key="1">
    <source>
        <dbReference type="EMBL" id="GIY49656.1"/>
    </source>
</evidence>
<proteinExistence type="predicted"/>
<dbReference type="EMBL" id="BPLR01011862">
    <property type="protein sequence ID" value="GIY49656.1"/>
    <property type="molecule type" value="Genomic_DNA"/>
</dbReference>
<evidence type="ECO:0000313" key="2">
    <source>
        <dbReference type="Proteomes" id="UP001054945"/>
    </source>
</evidence>
<organism evidence="1 2">
    <name type="scientific">Caerostris extrusa</name>
    <name type="common">Bark spider</name>
    <name type="synonym">Caerostris bankana</name>
    <dbReference type="NCBI Taxonomy" id="172846"/>
    <lineage>
        <taxon>Eukaryota</taxon>
        <taxon>Metazoa</taxon>
        <taxon>Ecdysozoa</taxon>
        <taxon>Arthropoda</taxon>
        <taxon>Chelicerata</taxon>
        <taxon>Arachnida</taxon>
        <taxon>Araneae</taxon>
        <taxon>Araneomorphae</taxon>
        <taxon>Entelegynae</taxon>
        <taxon>Araneoidea</taxon>
        <taxon>Araneidae</taxon>
        <taxon>Caerostris</taxon>
    </lineage>
</organism>
<protein>
    <submittedName>
        <fullName evidence="1">Uncharacterized protein</fullName>
    </submittedName>
</protein>
<keyword evidence="2" id="KW-1185">Reference proteome</keyword>
<comment type="caution">
    <text evidence="1">The sequence shown here is derived from an EMBL/GenBank/DDBJ whole genome shotgun (WGS) entry which is preliminary data.</text>
</comment>
<sequence>MVHYSKKCFAWPFSADFSTRRSETETIRGRKKERFLDRSKSDSVRLCVKRRPDCRWCGGRPFVSSTLLL</sequence>
<reference evidence="1 2" key="1">
    <citation type="submission" date="2021-06" db="EMBL/GenBank/DDBJ databases">
        <title>Caerostris extrusa draft genome.</title>
        <authorList>
            <person name="Kono N."/>
            <person name="Arakawa K."/>
        </authorList>
    </citation>
    <scope>NUCLEOTIDE SEQUENCE [LARGE SCALE GENOMIC DNA]</scope>
</reference>